<reference evidence="1" key="1">
    <citation type="submission" date="2014-11" db="EMBL/GenBank/DDBJ databases">
        <authorList>
            <person name="Amaro Gonzalez C."/>
        </authorList>
    </citation>
    <scope>NUCLEOTIDE SEQUENCE</scope>
</reference>
<proteinExistence type="predicted"/>
<evidence type="ECO:0000313" key="1">
    <source>
        <dbReference type="EMBL" id="JAH19183.1"/>
    </source>
</evidence>
<dbReference type="AlphaFoldDB" id="A0A0E9QST8"/>
<dbReference type="EMBL" id="GBXM01089394">
    <property type="protein sequence ID" value="JAH19183.1"/>
    <property type="molecule type" value="Transcribed_RNA"/>
</dbReference>
<organism evidence="1">
    <name type="scientific">Anguilla anguilla</name>
    <name type="common">European freshwater eel</name>
    <name type="synonym">Muraena anguilla</name>
    <dbReference type="NCBI Taxonomy" id="7936"/>
    <lineage>
        <taxon>Eukaryota</taxon>
        <taxon>Metazoa</taxon>
        <taxon>Chordata</taxon>
        <taxon>Craniata</taxon>
        <taxon>Vertebrata</taxon>
        <taxon>Euteleostomi</taxon>
        <taxon>Actinopterygii</taxon>
        <taxon>Neopterygii</taxon>
        <taxon>Teleostei</taxon>
        <taxon>Anguilliformes</taxon>
        <taxon>Anguillidae</taxon>
        <taxon>Anguilla</taxon>
    </lineage>
</organism>
<protein>
    <submittedName>
        <fullName evidence="1">Uncharacterized protein</fullName>
    </submittedName>
</protein>
<reference evidence="1" key="2">
    <citation type="journal article" date="2015" name="Fish Shellfish Immunol.">
        <title>Early steps in the European eel (Anguilla anguilla)-Vibrio vulnificus interaction in the gills: Role of the RtxA13 toxin.</title>
        <authorList>
            <person name="Callol A."/>
            <person name="Pajuelo D."/>
            <person name="Ebbesson L."/>
            <person name="Teles M."/>
            <person name="MacKenzie S."/>
            <person name="Amaro C."/>
        </authorList>
    </citation>
    <scope>NUCLEOTIDE SEQUENCE</scope>
</reference>
<accession>A0A0E9QST8</accession>
<sequence length="44" mass="5176">MTKRDSIINKHIRKKKNTSKRSEAFINVCAFLLTPGKYFPCFRS</sequence>
<name>A0A0E9QST8_ANGAN</name>